<dbReference type="AlphaFoldDB" id="A0AAE9D4Q4"/>
<sequence>MNVCYTMGKPDLLPVLFYVLVLVATQVFSDPVDYPEDPETTRPVVTPSEPLSRIVFVNDLPPGETTLFEFVRGAKVYVTSSRDTGAAEYEENIHILFSGVDGDFRKMSEVGGKVNKDTGEKTPLFVPLLNRIAIRNNNSVRSTTKNPGIIYFLSASDDKHFSNVYESDQHQKIIVFVRSDNIEKQYVTLLNPTGAVRISNIHFIDGLAALTVTAGGLEETRSTNFTIHDIGKDAALTESPLHFVEPVLTFHKQLALFPGSAFEFTAAGKELSDYMVVPMKWSDWSLGMSRNYMLRNESTSFKHIFNATEPDSEFDIQMFGEIGEGSSLKVSYDGLHGAGSEIFEKQPLERLTKSMKGQKVTVEYQRAPTDTTKGVLVRVECSRLISYADTSPFYLPFHTSATPFINFFNLK</sequence>
<dbReference type="Proteomes" id="UP000827892">
    <property type="component" value="Chromosome IV"/>
</dbReference>
<evidence type="ECO:0000313" key="3">
    <source>
        <dbReference type="Proteomes" id="UP000827892"/>
    </source>
</evidence>
<organism evidence="2 3">
    <name type="scientific">Caenorhabditis briggsae</name>
    <dbReference type="NCBI Taxonomy" id="6238"/>
    <lineage>
        <taxon>Eukaryota</taxon>
        <taxon>Metazoa</taxon>
        <taxon>Ecdysozoa</taxon>
        <taxon>Nematoda</taxon>
        <taxon>Chromadorea</taxon>
        <taxon>Rhabditida</taxon>
        <taxon>Rhabditina</taxon>
        <taxon>Rhabditomorpha</taxon>
        <taxon>Rhabditoidea</taxon>
        <taxon>Rhabditidae</taxon>
        <taxon>Peloderinae</taxon>
        <taxon>Caenorhabditis</taxon>
    </lineage>
</organism>
<evidence type="ECO:0000256" key="1">
    <source>
        <dbReference type="SAM" id="SignalP"/>
    </source>
</evidence>
<proteinExistence type="predicted"/>
<reference evidence="2 3" key="1">
    <citation type="submission" date="2022-05" db="EMBL/GenBank/DDBJ databases">
        <title>Chromosome-level reference genomes for two strains of Caenorhabditis briggsae: an improved platform for comparative genomics.</title>
        <authorList>
            <person name="Stevens L."/>
            <person name="Andersen E.C."/>
        </authorList>
    </citation>
    <scope>NUCLEOTIDE SEQUENCE [LARGE SCALE GENOMIC DNA]</scope>
    <source>
        <strain evidence="2">QX1410_ONT</strain>
        <tissue evidence="2">Whole-organism</tissue>
    </source>
</reference>
<keyword evidence="1" id="KW-0732">Signal</keyword>
<accession>A0AAE9D4Q4</accession>
<feature type="signal peptide" evidence="1">
    <location>
        <begin position="1"/>
        <end position="29"/>
    </location>
</feature>
<feature type="chain" id="PRO_5042252323" evidence="1">
    <location>
        <begin position="30"/>
        <end position="411"/>
    </location>
</feature>
<gene>
    <name evidence="2" type="ORF">L3Y34_004477</name>
</gene>
<evidence type="ECO:0000313" key="2">
    <source>
        <dbReference type="EMBL" id="ULT95832.1"/>
    </source>
</evidence>
<dbReference type="EMBL" id="CP090894">
    <property type="protein sequence ID" value="ULT95832.1"/>
    <property type="molecule type" value="Genomic_DNA"/>
</dbReference>
<protein>
    <submittedName>
        <fullName evidence="2">Uncharacterized protein</fullName>
    </submittedName>
</protein>
<name>A0AAE9D4Q4_CAEBR</name>